<reference evidence="1" key="1">
    <citation type="submission" date="2021-06" db="EMBL/GenBank/DDBJ databases">
        <authorList>
            <person name="Kallberg Y."/>
            <person name="Tangrot J."/>
            <person name="Rosling A."/>
        </authorList>
    </citation>
    <scope>NUCLEOTIDE SEQUENCE</scope>
    <source>
        <strain evidence="1">AU212A</strain>
    </source>
</reference>
<sequence>YQVISKVAKDEANIFALKILFLVYIDKVELYSREKLTTQNSIQIKILDIEE</sequence>
<protein>
    <submittedName>
        <fullName evidence="1">10289_t:CDS:1</fullName>
    </submittedName>
</protein>
<evidence type="ECO:0000313" key="1">
    <source>
        <dbReference type="EMBL" id="CAG8726013.1"/>
    </source>
</evidence>
<proteinExistence type="predicted"/>
<organism evidence="1 2">
    <name type="scientific">Scutellospora calospora</name>
    <dbReference type="NCBI Taxonomy" id="85575"/>
    <lineage>
        <taxon>Eukaryota</taxon>
        <taxon>Fungi</taxon>
        <taxon>Fungi incertae sedis</taxon>
        <taxon>Mucoromycota</taxon>
        <taxon>Glomeromycotina</taxon>
        <taxon>Glomeromycetes</taxon>
        <taxon>Diversisporales</taxon>
        <taxon>Gigasporaceae</taxon>
        <taxon>Scutellospora</taxon>
    </lineage>
</organism>
<gene>
    <name evidence="1" type="ORF">SCALOS_LOCUS11435</name>
</gene>
<evidence type="ECO:0000313" key="2">
    <source>
        <dbReference type="Proteomes" id="UP000789860"/>
    </source>
</evidence>
<accession>A0ACA9PW04</accession>
<keyword evidence="2" id="KW-1185">Reference proteome</keyword>
<dbReference type="Proteomes" id="UP000789860">
    <property type="component" value="Unassembled WGS sequence"/>
</dbReference>
<comment type="caution">
    <text evidence="1">The sequence shown here is derived from an EMBL/GenBank/DDBJ whole genome shotgun (WGS) entry which is preliminary data.</text>
</comment>
<feature type="non-terminal residue" evidence="1">
    <location>
        <position position="1"/>
    </location>
</feature>
<name>A0ACA9PW04_9GLOM</name>
<dbReference type="EMBL" id="CAJVPM010049885">
    <property type="protein sequence ID" value="CAG8726013.1"/>
    <property type="molecule type" value="Genomic_DNA"/>
</dbReference>
<feature type="non-terminal residue" evidence="1">
    <location>
        <position position="51"/>
    </location>
</feature>